<dbReference type="OrthoDB" id="9764015at2"/>
<evidence type="ECO:0000259" key="2">
    <source>
        <dbReference type="Pfam" id="PF09851"/>
    </source>
</evidence>
<evidence type="ECO:0000313" key="5">
    <source>
        <dbReference type="Proteomes" id="UP000266895"/>
    </source>
</evidence>
<organism evidence="4 5">
    <name type="scientific">Actinomyces howellii</name>
    <dbReference type="NCBI Taxonomy" id="52771"/>
    <lineage>
        <taxon>Bacteria</taxon>
        <taxon>Bacillati</taxon>
        <taxon>Actinomycetota</taxon>
        <taxon>Actinomycetes</taxon>
        <taxon>Actinomycetales</taxon>
        <taxon>Actinomycetaceae</taxon>
        <taxon>Actinomyces</taxon>
    </lineage>
</organism>
<evidence type="ECO:0000256" key="1">
    <source>
        <dbReference type="SAM" id="MobiDB-lite"/>
    </source>
</evidence>
<dbReference type="PANTHER" id="PTHR37826:SF2">
    <property type="entry name" value="ZINC-RIBBON DOMAIN-CONTAINING PROTEIN"/>
    <property type="match status" value="1"/>
</dbReference>
<dbReference type="RefSeq" id="WP_126382600.1">
    <property type="nucleotide sequence ID" value="NZ_LR134350.1"/>
</dbReference>
<protein>
    <submittedName>
        <fullName evidence="4">Virion core protein (Lumpy skin disease virus)</fullName>
    </submittedName>
</protein>
<feature type="region of interest" description="Disordered" evidence="1">
    <location>
        <begin position="281"/>
        <end position="300"/>
    </location>
</feature>
<dbReference type="PANTHER" id="PTHR37826">
    <property type="entry name" value="FLOTILLIN BAND_7_5 DOMAIN PROTEIN"/>
    <property type="match status" value="1"/>
</dbReference>
<dbReference type="InterPro" id="IPR036013">
    <property type="entry name" value="Band_7/SPFH_dom_sf"/>
</dbReference>
<dbReference type="Pfam" id="PF09851">
    <property type="entry name" value="SHOCT"/>
    <property type="match status" value="1"/>
</dbReference>
<keyword evidence="5" id="KW-1185">Reference proteome</keyword>
<evidence type="ECO:0000313" key="4">
    <source>
        <dbReference type="EMBL" id="VEG28441.1"/>
    </source>
</evidence>
<dbReference type="Pfam" id="PF13421">
    <property type="entry name" value="Band_7_1"/>
    <property type="match status" value="1"/>
</dbReference>
<evidence type="ECO:0000259" key="3">
    <source>
        <dbReference type="Pfam" id="PF13421"/>
    </source>
</evidence>
<dbReference type="SUPFAM" id="SSF117892">
    <property type="entry name" value="Band 7/SPFH domain"/>
    <property type="match status" value="1"/>
</dbReference>
<dbReference type="InterPro" id="IPR033880">
    <property type="entry name" value="SPFH_YdjI"/>
</dbReference>
<sequence>MALPWIEIVECLDPDPQLVLWRYPDPDGRIKNGAQLVVRENQAALVLSRGQASGIHLPGTHTLPTGNIPILSDLAGWKYGFASPHIYDIFYVATRQFVDLKWGTPAPVMMADPRFGQVRVRAFGSYSVRVTDIARFFREYAGAYPVLTIRDLEVQLRDFIAAKFGEILATQGVSVMDVSANLSAVNARLAPAVAPYFEDLGVSVTQFTIASVTLPDEVNEYYDKVTGMNMIGDMDRFQRFQTALATADSSTAVGAGVQDGMAMGMVLGQVQQQAVPQPVQPVAPAAPAQPVAPAAPAPAAEDPMARLQKLKAMHDAGLISDEELAATRARILEAL</sequence>
<feature type="domain" description="SHOCT" evidence="2">
    <location>
        <begin position="306"/>
        <end position="332"/>
    </location>
</feature>
<feature type="domain" description="SPFH" evidence="3">
    <location>
        <begin position="21"/>
        <end position="229"/>
    </location>
</feature>
<gene>
    <name evidence="4" type="ORF">NCTC11636_01539</name>
</gene>
<dbReference type="Proteomes" id="UP000266895">
    <property type="component" value="Chromosome"/>
</dbReference>
<dbReference type="Gene3D" id="3.30.479.30">
    <property type="entry name" value="Band 7 domain"/>
    <property type="match status" value="1"/>
</dbReference>
<dbReference type="CDD" id="cd03408">
    <property type="entry name" value="SPFH_like_u1"/>
    <property type="match status" value="1"/>
</dbReference>
<accession>A0A3S4R3N1</accession>
<proteinExistence type="predicted"/>
<dbReference type="KEGG" id="ahw:NCTC11636_01539"/>
<reference evidence="4 5" key="1">
    <citation type="submission" date="2018-12" db="EMBL/GenBank/DDBJ databases">
        <authorList>
            <consortium name="Pathogen Informatics"/>
        </authorList>
    </citation>
    <scope>NUCLEOTIDE SEQUENCE [LARGE SCALE GENOMIC DNA]</scope>
    <source>
        <strain evidence="4 5">NCTC11636</strain>
    </source>
</reference>
<dbReference type="AlphaFoldDB" id="A0A3S4R3N1"/>
<name>A0A3S4R3N1_9ACTO</name>
<dbReference type="EMBL" id="LR134350">
    <property type="protein sequence ID" value="VEG28441.1"/>
    <property type="molecule type" value="Genomic_DNA"/>
</dbReference>
<dbReference type="InterPro" id="IPR018649">
    <property type="entry name" value="SHOCT"/>
</dbReference>